<dbReference type="EMBL" id="BAAALT010000086">
    <property type="protein sequence ID" value="GAA1807481.1"/>
    <property type="molecule type" value="Genomic_DNA"/>
</dbReference>
<evidence type="ECO:0000256" key="2">
    <source>
        <dbReference type="SAM" id="Phobius"/>
    </source>
</evidence>
<feature type="transmembrane region" description="Helical" evidence="2">
    <location>
        <begin position="29"/>
        <end position="49"/>
    </location>
</feature>
<protein>
    <submittedName>
        <fullName evidence="3">Uncharacterized protein</fullName>
    </submittedName>
</protein>
<feature type="transmembrane region" description="Helical" evidence="2">
    <location>
        <begin position="77"/>
        <end position="97"/>
    </location>
</feature>
<keyword evidence="2" id="KW-0812">Transmembrane</keyword>
<keyword evidence="2" id="KW-0472">Membrane</keyword>
<dbReference type="Proteomes" id="UP001500218">
    <property type="component" value="Unassembled WGS sequence"/>
</dbReference>
<keyword evidence="4" id="KW-1185">Reference proteome</keyword>
<comment type="caution">
    <text evidence="3">The sequence shown here is derived from an EMBL/GenBank/DDBJ whole genome shotgun (WGS) entry which is preliminary data.</text>
</comment>
<dbReference type="InterPro" id="IPR036259">
    <property type="entry name" value="MFS_trans_sf"/>
</dbReference>
<dbReference type="RefSeq" id="WP_425560423.1">
    <property type="nucleotide sequence ID" value="NZ_BAAALT010000086.1"/>
</dbReference>
<evidence type="ECO:0000256" key="1">
    <source>
        <dbReference type="SAM" id="MobiDB-lite"/>
    </source>
</evidence>
<feature type="region of interest" description="Disordered" evidence="1">
    <location>
        <begin position="106"/>
        <end position="133"/>
    </location>
</feature>
<feature type="transmembrane region" description="Helical" evidence="2">
    <location>
        <begin position="54"/>
        <end position="71"/>
    </location>
</feature>
<proteinExistence type="predicted"/>
<sequence length="133" mass="13305">MPVLVWCFSGVAGFAVIQAFQPTLVPVDTIAFLSMAALLGAASGAVFALVVVGAAGGLGGFVPPLIMGWVYGSEGSYAIGLMLLSDIALAAAVYTGVKMSGLARKPEPAAVPPVKKTAAKRLGRAAGATSGRR</sequence>
<dbReference type="Gene3D" id="1.20.1250.20">
    <property type="entry name" value="MFS general substrate transporter like domains"/>
    <property type="match status" value="1"/>
</dbReference>
<evidence type="ECO:0000313" key="3">
    <source>
        <dbReference type="EMBL" id="GAA1807481.1"/>
    </source>
</evidence>
<keyword evidence="2" id="KW-1133">Transmembrane helix</keyword>
<accession>A0ABP4YCD3</accession>
<gene>
    <name evidence="3" type="ORF">GCM10009682_31670</name>
</gene>
<reference evidence="4" key="1">
    <citation type="journal article" date="2019" name="Int. J. Syst. Evol. Microbiol.">
        <title>The Global Catalogue of Microorganisms (GCM) 10K type strain sequencing project: providing services to taxonomists for standard genome sequencing and annotation.</title>
        <authorList>
            <consortium name="The Broad Institute Genomics Platform"/>
            <consortium name="The Broad Institute Genome Sequencing Center for Infectious Disease"/>
            <person name="Wu L."/>
            <person name="Ma J."/>
        </authorList>
    </citation>
    <scope>NUCLEOTIDE SEQUENCE [LARGE SCALE GENOMIC DNA]</scope>
    <source>
        <strain evidence="4">JCM 13250</strain>
    </source>
</reference>
<evidence type="ECO:0000313" key="4">
    <source>
        <dbReference type="Proteomes" id="UP001500218"/>
    </source>
</evidence>
<name>A0ABP4YCD3_9ACTN</name>
<organism evidence="3 4">
    <name type="scientific">Luedemannella flava</name>
    <dbReference type="NCBI Taxonomy" id="349316"/>
    <lineage>
        <taxon>Bacteria</taxon>
        <taxon>Bacillati</taxon>
        <taxon>Actinomycetota</taxon>
        <taxon>Actinomycetes</taxon>
        <taxon>Micromonosporales</taxon>
        <taxon>Micromonosporaceae</taxon>
        <taxon>Luedemannella</taxon>
    </lineage>
</organism>